<evidence type="ECO:0000313" key="13">
    <source>
        <dbReference type="Proteomes" id="UP000272706"/>
    </source>
</evidence>
<evidence type="ECO:0000256" key="4">
    <source>
        <dbReference type="ARBA" id="ARBA00022679"/>
    </source>
</evidence>
<evidence type="ECO:0000256" key="9">
    <source>
        <dbReference type="PROSITE-ProRule" id="PRU01373"/>
    </source>
</evidence>
<keyword evidence="7 9" id="KW-0573">Peptidoglycan synthesis</keyword>
<protein>
    <submittedName>
        <fullName evidence="12">L,D-transpeptidase</fullName>
    </submittedName>
</protein>
<comment type="pathway">
    <text evidence="1 9">Cell wall biogenesis; peptidoglycan biosynthesis.</text>
</comment>
<keyword evidence="13" id="KW-1185">Reference proteome</keyword>
<dbReference type="OrthoDB" id="8478453at2"/>
<dbReference type="GO" id="GO:0005576">
    <property type="term" value="C:extracellular region"/>
    <property type="evidence" value="ECO:0007669"/>
    <property type="project" value="TreeGrafter"/>
</dbReference>
<dbReference type="GO" id="GO:0008360">
    <property type="term" value="P:regulation of cell shape"/>
    <property type="evidence" value="ECO:0007669"/>
    <property type="project" value="UniProtKB-UniRule"/>
</dbReference>
<dbReference type="InterPro" id="IPR050979">
    <property type="entry name" value="LD-transpeptidase"/>
</dbReference>
<evidence type="ECO:0000259" key="11">
    <source>
        <dbReference type="PROSITE" id="PS52029"/>
    </source>
</evidence>
<keyword evidence="6 9" id="KW-0133">Cell shape</keyword>
<dbReference type="GO" id="GO:0071972">
    <property type="term" value="F:peptidoglycan L,D-transpeptidase activity"/>
    <property type="evidence" value="ECO:0007669"/>
    <property type="project" value="TreeGrafter"/>
</dbReference>
<dbReference type="PROSITE" id="PS51318">
    <property type="entry name" value="TAT"/>
    <property type="match status" value="1"/>
</dbReference>
<dbReference type="RefSeq" id="WP_120016896.1">
    <property type="nucleotide sequence ID" value="NZ_QZWZ01000022.1"/>
</dbReference>
<feature type="domain" description="L,D-TPase catalytic" evidence="11">
    <location>
        <begin position="95"/>
        <end position="234"/>
    </location>
</feature>
<feature type="signal peptide" evidence="10">
    <location>
        <begin position="1"/>
        <end position="31"/>
    </location>
</feature>
<dbReference type="GO" id="GO:0018104">
    <property type="term" value="P:peptidoglycan-protein cross-linking"/>
    <property type="evidence" value="ECO:0007669"/>
    <property type="project" value="TreeGrafter"/>
</dbReference>
<feature type="active site" description="Nucleophile" evidence="9">
    <location>
        <position position="210"/>
    </location>
</feature>
<dbReference type="PANTHER" id="PTHR30582:SF24">
    <property type="entry name" value="L,D-TRANSPEPTIDASE ERFK_SRFK-RELATED"/>
    <property type="match status" value="1"/>
</dbReference>
<accession>A0A3A5KDP6</accession>
<name>A0A3A5KDP6_9HYPH</name>
<comment type="caution">
    <text evidence="12">The sequence shown here is derived from an EMBL/GenBank/DDBJ whole genome shotgun (WGS) entry which is preliminary data.</text>
</comment>
<gene>
    <name evidence="12" type="ORF">D3227_24745</name>
</gene>
<dbReference type="EMBL" id="QZWZ01000022">
    <property type="protein sequence ID" value="RJT33447.1"/>
    <property type="molecule type" value="Genomic_DNA"/>
</dbReference>
<proteinExistence type="inferred from homology"/>
<evidence type="ECO:0000256" key="1">
    <source>
        <dbReference type="ARBA" id="ARBA00004752"/>
    </source>
</evidence>
<dbReference type="GO" id="GO:0071555">
    <property type="term" value="P:cell wall organization"/>
    <property type="evidence" value="ECO:0007669"/>
    <property type="project" value="UniProtKB-UniRule"/>
</dbReference>
<sequence>MFTPDSSSLRLSRRGFLNAAALGAASVAVSACGTVGQQPVEPPPPAYVEPPLSDYAMMYGPISDGGFEVPAIPYQKIDPQFLRQIVPDPTGQKPGTIIVDTTGHHLYLVREGGQAIRYGVGLGRAGFEWAGDAVVQWKQKWPKWTPPDEMVARQPELKEYSADNGGMPGGLKNPLGARALYLFQGNVDTLYRLHGSPEWNSIGKSVSSGCVRLINQDIIDLYDRVPSKTPVIVTANIGQPMVATANRRAIPIDAGVPDGSILLGPVD</sequence>
<evidence type="ECO:0000256" key="10">
    <source>
        <dbReference type="SAM" id="SignalP"/>
    </source>
</evidence>
<dbReference type="InterPro" id="IPR019546">
    <property type="entry name" value="TAT_signal_bac_arc"/>
</dbReference>
<dbReference type="SUPFAM" id="SSF141523">
    <property type="entry name" value="L,D-transpeptidase catalytic domain-like"/>
    <property type="match status" value="1"/>
</dbReference>
<evidence type="ECO:0000256" key="6">
    <source>
        <dbReference type="ARBA" id="ARBA00022960"/>
    </source>
</evidence>
<evidence type="ECO:0000256" key="5">
    <source>
        <dbReference type="ARBA" id="ARBA00022801"/>
    </source>
</evidence>
<keyword evidence="10" id="KW-0732">Signal</keyword>
<keyword evidence="5" id="KW-0378">Hydrolase</keyword>
<dbReference type="InterPro" id="IPR038063">
    <property type="entry name" value="Transpep_catalytic_dom"/>
</dbReference>
<dbReference type="GO" id="GO:0016757">
    <property type="term" value="F:glycosyltransferase activity"/>
    <property type="evidence" value="ECO:0007669"/>
    <property type="project" value="UniProtKB-KW"/>
</dbReference>
<evidence type="ECO:0000256" key="8">
    <source>
        <dbReference type="ARBA" id="ARBA00023316"/>
    </source>
</evidence>
<dbReference type="PROSITE" id="PS52029">
    <property type="entry name" value="LD_TPASE"/>
    <property type="match status" value="1"/>
</dbReference>
<dbReference type="Gene3D" id="2.40.440.10">
    <property type="entry name" value="L,D-transpeptidase catalytic domain-like"/>
    <property type="match status" value="1"/>
</dbReference>
<evidence type="ECO:0000256" key="2">
    <source>
        <dbReference type="ARBA" id="ARBA00005992"/>
    </source>
</evidence>
<feature type="active site" description="Proton donor/acceptor" evidence="9">
    <location>
        <position position="194"/>
    </location>
</feature>
<dbReference type="FunFam" id="2.40.440.10:FF:000002">
    <property type="entry name" value="L,D-transpeptidase ErfK/SrfK"/>
    <property type="match status" value="1"/>
</dbReference>
<feature type="chain" id="PRO_5017471980" evidence="10">
    <location>
        <begin position="32"/>
        <end position="267"/>
    </location>
</feature>
<keyword evidence="8 9" id="KW-0961">Cell wall biogenesis/degradation</keyword>
<dbReference type="CDD" id="cd16913">
    <property type="entry name" value="YkuD_like"/>
    <property type="match status" value="1"/>
</dbReference>
<dbReference type="AlphaFoldDB" id="A0A3A5KDP6"/>
<reference evidence="12 13" key="1">
    <citation type="submission" date="2018-09" db="EMBL/GenBank/DDBJ databases">
        <title>Mesorhizobium carmichaelinearum sp. nov. isolated from Carmichaelinea spp. root nodules in New Zealand.</title>
        <authorList>
            <person name="De Meyer S.E."/>
        </authorList>
    </citation>
    <scope>NUCLEOTIDE SEQUENCE [LARGE SCALE GENOMIC DNA]</scope>
    <source>
        <strain evidence="12 13">ICMP19557</strain>
    </source>
</reference>
<dbReference type="PANTHER" id="PTHR30582">
    <property type="entry name" value="L,D-TRANSPEPTIDASE"/>
    <property type="match status" value="1"/>
</dbReference>
<dbReference type="UniPathway" id="UPA00219"/>
<evidence type="ECO:0000313" key="12">
    <source>
        <dbReference type="EMBL" id="RJT33447.1"/>
    </source>
</evidence>
<dbReference type="InterPro" id="IPR005490">
    <property type="entry name" value="LD_TPept_cat_dom"/>
</dbReference>
<evidence type="ECO:0000256" key="3">
    <source>
        <dbReference type="ARBA" id="ARBA00022676"/>
    </source>
</evidence>
<dbReference type="Proteomes" id="UP000272706">
    <property type="component" value="Unassembled WGS sequence"/>
</dbReference>
<dbReference type="InterPro" id="IPR006311">
    <property type="entry name" value="TAT_signal"/>
</dbReference>
<organism evidence="12 13">
    <name type="scientific">Mesorhizobium waimense</name>
    <dbReference type="NCBI Taxonomy" id="1300307"/>
    <lineage>
        <taxon>Bacteria</taxon>
        <taxon>Pseudomonadati</taxon>
        <taxon>Pseudomonadota</taxon>
        <taxon>Alphaproteobacteria</taxon>
        <taxon>Hyphomicrobiales</taxon>
        <taxon>Phyllobacteriaceae</taxon>
        <taxon>Mesorhizobium</taxon>
    </lineage>
</organism>
<keyword evidence="4" id="KW-0808">Transferase</keyword>
<evidence type="ECO:0000256" key="7">
    <source>
        <dbReference type="ARBA" id="ARBA00022984"/>
    </source>
</evidence>
<dbReference type="NCBIfam" id="TIGR01409">
    <property type="entry name" value="TAT_signal_seq"/>
    <property type="match status" value="1"/>
</dbReference>
<dbReference type="Pfam" id="PF03734">
    <property type="entry name" value="YkuD"/>
    <property type="match status" value="1"/>
</dbReference>
<keyword evidence="3" id="KW-0328">Glycosyltransferase</keyword>
<comment type="similarity">
    <text evidence="2">Belongs to the YkuD family.</text>
</comment>